<dbReference type="SUPFAM" id="SSF48576">
    <property type="entry name" value="Terpenoid synthases"/>
    <property type="match status" value="1"/>
</dbReference>
<dbReference type="EMBL" id="JARIHO010000083">
    <property type="protein sequence ID" value="KAJ7309252.1"/>
    <property type="molecule type" value="Genomic_DNA"/>
</dbReference>
<protein>
    <recommendedName>
        <fullName evidence="6">Terpene synthase</fullName>
        <ecNumber evidence="6">4.2.3.-</ecNumber>
    </recommendedName>
</protein>
<evidence type="ECO:0000256" key="5">
    <source>
        <dbReference type="ARBA" id="ARBA00023239"/>
    </source>
</evidence>
<evidence type="ECO:0000256" key="4">
    <source>
        <dbReference type="ARBA" id="ARBA00022842"/>
    </source>
</evidence>
<dbReference type="Pfam" id="PF19086">
    <property type="entry name" value="Terpene_syn_C_2"/>
    <property type="match status" value="1"/>
</dbReference>
<dbReference type="Gene3D" id="1.10.600.10">
    <property type="entry name" value="Farnesyl Diphosphate Synthase"/>
    <property type="match status" value="1"/>
</dbReference>
<dbReference type="GO" id="GO:0046872">
    <property type="term" value="F:metal ion binding"/>
    <property type="evidence" value="ECO:0007669"/>
    <property type="project" value="UniProtKB-KW"/>
</dbReference>
<dbReference type="EC" id="4.2.3.-" evidence="6"/>
<accession>A0AAD6Z5U4</accession>
<keyword evidence="3 6" id="KW-0479">Metal-binding</keyword>
<dbReference type="PANTHER" id="PTHR35201:SF4">
    <property type="entry name" value="BETA-PINACENE SYNTHASE-RELATED"/>
    <property type="match status" value="1"/>
</dbReference>
<keyword evidence="5 6" id="KW-0456">Lyase</keyword>
<evidence type="ECO:0000313" key="8">
    <source>
        <dbReference type="Proteomes" id="UP001218218"/>
    </source>
</evidence>
<evidence type="ECO:0000313" key="7">
    <source>
        <dbReference type="EMBL" id="KAJ7309252.1"/>
    </source>
</evidence>
<sequence>MPSTVYYLPDTLRNWPWKQLILNPHYREARNESFAWLEGFCRLTPAARKALYKGAFDLFCAQVYPKATLYNLRSCCDLMHTFFALDDETDSVDGAQARVLCDIAMDAVENPDKPRPEEESIIGEITRQFWQRASAQAPKAARERFVKSWGFYLGSVVQQAERRSASYICSMDEYMASRRLNIGCDPSFVLLEISLDLDLPHEVMEHPAIVSVNSDAQDMVILWNDMVSYKKEVLTNSADYNIVTIINSNCQTDIAGAIKWISHCNDELVGRFLETKEDILNHRNGVPSWGEDIDIQVAKYIDGLGQWIRGHDEWSFNSERYFGDKGLEIQQTRTVVIA</sequence>
<evidence type="ECO:0000256" key="1">
    <source>
        <dbReference type="ARBA" id="ARBA00001946"/>
    </source>
</evidence>
<organism evidence="7 8">
    <name type="scientific">Mycena albidolilacea</name>
    <dbReference type="NCBI Taxonomy" id="1033008"/>
    <lineage>
        <taxon>Eukaryota</taxon>
        <taxon>Fungi</taxon>
        <taxon>Dikarya</taxon>
        <taxon>Basidiomycota</taxon>
        <taxon>Agaricomycotina</taxon>
        <taxon>Agaricomycetes</taxon>
        <taxon>Agaricomycetidae</taxon>
        <taxon>Agaricales</taxon>
        <taxon>Marasmiineae</taxon>
        <taxon>Mycenaceae</taxon>
        <taxon>Mycena</taxon>
    </lineage>
</organism>
<dbReference type="GO" id="GO:0008299">
    <property type="term" value="P:isoprenoid biosynthetic process"/>
    <property type="evidence" value="ECO:0007669"/>
    <property type="project" value="UniProtKB-ARBA"/>
</dbReference>
<name>A0AAD6Z5U4_9AGAR</name>
<dbReference type="AlphaFoldDB" id="A0AAD6Z5U4"/>
<dbReference type="GO" id="GO:0010333">
    <property type="term" value="F:terpene synthase activity"/>
    <property type="evidence" value="ECO:0007669"/>
    <property type="project" value="InterPro"/>
</dbReference>
<reference evidence="7" key="1">
    <citation type="submission" date="2023-03" db="EMBL/GenBank/DDBJ databases">
        <title>Massive genome expansion in bonnet fungi (Mycena s.s.) driven by repeated elements and novel gene families across ecological guilds.</title>
        <authorList>
            <consortium name="Lawrence Berkeley National Laboratory"/>
            <person name="Harder C.B."/>
            <person name="Miyauchi S."/>
            <person name="Viragh M."/>
            <person name="Kuo A."/>
            <person name="Thoen E."/>
            <person name="Andreopoulos B."/>
            <person name="Lu D."/>
            <person name="Skrede I."/>
            <person name="Drula E."/>
            <person name="Henrissat B."/>
            <person name="Morin E."/>
            <person name="Kohler A."/>
            <person name="Barry K."/>
            <person name="LaButti K."/>
            <person name="Morin E."/>
            <person name="Salamov A."/>
            <person name="Lipzen A."/>
            <person name="Mereny Z."/>
            <person name="Hegedus B."/>
            <person name="Baldrian P."/>
            <person name="Stursova M."/>
            <person name="Weitz H."/>
            <person name="Taylor A."/>
            <person name="Grigoriev I.V."/>
            <person name="Nagy L.G."/>
            <person name="Martin F."/>
            <person name="Kauserud H."/>
        </authorList>
    </citation>
    <scope>NUCLEOTIDE SEQUENCE</scope>
    <source>
        <strain evidence="7">CBHHK002</strain>
    </source>
</reference>
<keyword evidence="4 6" id="KW-0460">Magnesium</keyword>
<dbReference type="InterPro" id="IPR008949">
    <property type="entry name" value="Isoprenoid_synthase_dom_sf"/>
</dbReference>
<dbReference type="Proteomes" id="UP001218218">
    <property type="component" value="Unassembled WGS sequence"/>
</dbReference>
<dbReference type="SFLD" id="SFLDG01020">
    <property type="entry name" value="Terpene_Cyclase_Like_2"/>
    <property type="match status" value="1"/>
</dbReference>
<comment type="cofactor">
    <cofactor evidence="1 6">
        <name>Mg(2+)</name>
        <dbReference type="ChEBI" id="CHEBI:18420"/>
    </cofactor>
</comment>
<keyword evidence="8" id="KW-1185">Reference proteome</keyword>
<comment type="similarity">
    <text evidence="2 6">Belongs to the terpene synthase family.</text>
</comment>
<evidence type="ECO:0000256" key="3">
    <source>
        <dbReference type="ARBA" id="ARBA00022723"/>
    </source>
</evidence>
<comment type="caution">
    <text evidence="7">The sequence shown here is derived from an EMBL/GenBank/DDBJ whole genome shotgun (WGS) entry which is preliminary data.</text>
</comment>
<evidence type="ECO:0000256" key="6">
    <source>
        <dbReference type="RuleBase" id="RU366034"/>
    </source>
</evidence>
<dbReference type="PANTHER" id="PTHR35201">
    <property type="entry name" value="TERPENE SYNTHASE"/>
    <property type="match status" value="1"/>
</dbReference>
<gene>
    <name evidence="7" type="ORF">DFH08DRAFT_918381</name>
</gene>
<dbReference type="InterPro" id="IPR034686">
    <property type="entry name" value="Terpene_cyclase-like_2"/>
</dbReference>
<evidence type="ECO:0000256" key="2">
    <source>
        <dbReference type="ARBA" id="ARBA00006333"/>
    </source>
</evidence>
<proteinExistence type="inferred from homology"/>
<dbReference type="SFLD" id="SFLDS00005">
    <property type="entry name" value="Isoprenoid_Synthase_Type_I"/>
    <property type="match status" value="1"/>
</dbReference>